<evidence type="ECO:0000313" key="3">
    <source>
        <dbReference type="EMBL" id="MFF0496474.1"/>
    </source>
</evidence>
<dbReference type="InterPro" id="IPR036291">
    <property type="entry name" value="NAD(P)-bd_dom_sf"/>
</dbReference>
<dbReference type="Proteomes" id="UP001601442">
    <property type="component" value="Unassembled WGS sequence"/>
</dbReference>
<dbReference type="InterPro" id="IPR002347">
    <property type="entry name" value="SDR_fam"/>
</dbReference>
<gene>
    <name evidence="3" type="ORF">ACFYU5_08735</name>
</gene>
<sequence>MPSCFRTPFDARTTAAEVVDGVDLSDKRAVVTGASSGIGVETARALAAAGAAVTLAVRDTAKGAEVAADISRTTGNDRIYVAPIELADPASVDAFVHAWSGPLHILVNNAGIMAIPERTLTPYGQELHFATNHLGHFRLAVGLHDALAAAEGARIVSVSSAGNLVSPVNFDDLNYSFIPYDGISAYGQSKTANVLFAVGVGQRWAGDGITANALMPGAINTRLTRHMDPAWFEGQEDNMPMRAKTPEQGAATSVLLAASPLVDGVTGRYFEDVNEAETVTERGDGGSGVATYALDPANAERLWDTSLRLIRA</sequence>
<dbReference type="PANTHER" id="PTHR24320:SF148">
    <property type="entry name" value="NAD(P)-BINDING ROSSMANN-FOLD SUPERFAMILY PROTEIN"/>
    <property type="match status" value="1"/>
</dbReference>
<keyword evidence="2" id="KW-0560">Oxidoreductase</keyword>
<dbReference type="RefSeq" id="WP_387391824.1">
    <property type="nucleotide sequence ID" value="NZ_JBIAMT010000002.1"/>
</dbReference>
<comment type="similarity">
    <text evidence="1">Belongs to the short-chain dehydrogenases/reductases (SDR) family.</text>
</comment>
<reference evidence="3 4" key="1">
    <citation type="submission" date="2024-10" db="EMBL/GenBank/DDBJ databases">
        <title>The Natural Products Discovery Center: Release of the First 8490 Sequenced Strains for Exploring Actinobacteria Biosynthetic Diversity.</title>
        <authorList>
            <person name="Kalkreuter E."/>
            <person name="Kautsar S.A."/>
            <person name="Yang D."/>
            <person name="Bader C.D."/>
            <person name="Teijaro C.N."/>
            <person name="Fluegel L."/>
            <person name="Davis C.M."/>
            <person name="Simpson J.R."/>
            <person name="Lauterbach L."/>
            <person name="Steele A.D."/>
            <person name="Gui C."/>
            <person name="Meng S."/>
            <person name="Li G."/>
            <person name="Viehrig K."/>
            <person name="Ye F."/>
            <person name="Su P."/>
            <person name="Kiefer A.F."/>
            <person name="Nichols A."/>
            <person name="Cepeda A.J."/>
            <person name="Yan W."/>
            <person name="Fan B."/>
            <person name="Jiang Y."/>
            <person name="Adhikari A."/>
            <person name="Zheng C.-J."/>
            <person name="Schuster L."/>
            <person name="Cowan T.M."/>
            <person name="Smanski M.J."/>
            <person name="Chevrette M.G."/>
            <person name="De Carvalho L.P.S."/>
            <person name="Shen B."/>
        </authorList>
    </citation>
    <scope>NUCLEOTIDE SEQUENCE [LARGE SCALE GENOMIC DNA]</scope>
    <source>
        <strain evidence="3 4">NPDC004119</strain>
    </source>
</reference>
<evidence type="ECO:0000256" key="1">
    <source>
        <dbReference type="ARBA" id="ARBA00006484"/>
    </source>
</evidence>
<comment type="caution">
    <text evidence="3">The sequence shown here is derived from an EMBL/GenBank/DDBJ whole genome shotgun (WGS) entry which is preliminary data.</text>
</comment>
<dbReference type="PANTHER" id="PTHR24320">
    <property type="entry name" value="RETINOL DEHYDROGENASE"/>
    <property type="match status" value="1"/>
</dbReference>
<organism evidence="3 4">
    <name type="scientific">Nocardia aobensis</name>
    <dbReference type="NCBI Taxonomy" id="257277"/>
    <lineage>
        <taxon>Bacteria</taxon>
        <taxon>Bacillati</taxon>
        <taxon>Actinomycetota</taxon>
        <taxon>Actinomycetes</taxon>
        <taxon>Mycobacteriales</taxon>
        <taxon>Nocardiaceae</taxon>
        <taxon>Nocardia</taxon>
    </lineage>
</organism>
<evidence type="ECO:0000256" key="2">
    <source>
        <dbReference type="ARBA" id="ARBA00023002"/>
    </source>
</evidence>
<keyword evidence="4" id="KW-1185">Reference proteome</keyword>
<accession>A0ABW6P043</accession>
<name>A0ABW6P043_9NOCA</name>
<dbReference type="SUPFAM" id="SSF51735">
    <property type="entry name" value="NAD(P)-binding Rossmann-fold domains"/>
    <property type="match status" value="1"/>
</dbReference>
<dbReference type="PRINTS" id="PR00081">
    <property type="entry name" value="GDHRDH"/>
</dbReference>
<protein>
    <submittedName>
        <fullName evidence="3">SDR family NAD(P)-dependent oxidoreductase</fullName>
    </submittedName>
</protein>
<evidence type="ECO:0000313" key="4">
    <source>
        <dbReference type="Proteomes" id="UP001601442"/>
    </source>
</evidence>
<dbReference type="Pfam" id="PF00106">
    <property type="entry name" value="adh_short"/>
    <property type="match status" value="1"/>
</dbReference>
<dbReference type="Gene3D" id="3.40.50.720">
    <property type="entry name" value="NAD(P)-binding Rossmann-like Domain"/>
    <property type="match status" value="1"/>
</dbReference>
<proteinExistence type="inferred from homology"/>
<dbReference type="EMBL" id="JBIAMT010000002">
    <property type="protein sequence ID" value="MFF0496474.1"/>
    <property type="molecule type" value="Genomic_DNA"/>
</dbReference>